<accession>A0ABP9RJJ7</accession>
<dbReference type="RefSeq" id="WP_425570743.1">
    <property type="nucleotide sequence ID" value="NZ_BAABJQ010000002.1"/>
</dbReference>
<gene>
    <name evidence="2" type="ORF">GCM10023322_07520</name>
</gene>
<name>A0ABP9RJJ7_9ACTN</name>
<reference evidence="3" key="1">
    <citation type="journal article" date="2019" name="Int. J. Syst. Evol. Microbiol.">
        <title>The Global Catalogue of Microorganisms (GCM) 10K type strain sequencing project: providing services to taxonomists for standard genome sequencing and annotation.</title>
        <authorList>
            <consortium name="The Broad Institute Genomics Platform"/>
            <consortium name="The Broad Institute Genome Sequencing Center for Infectious Disease"/>
            <person name="Wu L."/>
            <person name="Ma J."/>
        </authorList>
    </citation>
    <scope>NUCLEOTIDE SEQUENCE [LARGE SCALE GENOMIC DNA]</scope>
    <source>
        <strain evidence="3">JCM 18304</strain>
    </source>
</reference>
<evidence type="ECO:0000313" key="2">
    <source>
        <dbReference type="EMBL" id="GAA5178980.1"/>
    </source>
</evidence>
<evidence type="ECO:0000313" key="3">
    <source>
        <dbReference type="Proteomes" id="UP001501570"/>
    </source>
</evidence>
<feature type="region of interest" description="Disordered" evidence="1">
    <location>
        <begin position="1"/>
        <end position="54"/>
    </location>
</feature>
<protein>
    <submittedName>
        <fullName evidence="2">Uncharacterized protein</fullName>
    </submittedName>
</protein>
<sequence>MHRELHAGLAGPLPDVTGPHVQAAEHDGHWVGVTQRLRGRRALDPAVKGDDERQ</sequence>
<keyword evidence="3" id="KW-1185">Reference proteome</keyword>
<dbReference type="EMBL" id="BAABJQ010000002">
    <property type="protein sequence ID" value="GAA5178980.1"/>
    <property type="molecule type" value="Genomic_DNA"/>
</dbReference>
<comment type="caution">
    <text evidence="2">The sequence shown here is derived from an EMBL/GenBank/DDBJ whole genome shotgun (WGS) entry which is preliminary data.</text>
</comment>
<feature type="compositionally biased region" description="Basic and acidic residues" evidence="1">
    <location>
        <begin position="41"/>
        <end position="54"/>
    </location>
</feature>
<dbReference type="Proteomes" id="UP001501570">
    <property type="component" value="Unassembled WGS sequence"/>
</dbReference>
<organism evidence="2 3">
    <name type="scientific">Rugosimonospora acidiphila</name>
    <dbReference type="NCBI Taxonomy" id="556531"/>
    <lineage>
        <taxon>Bacteria</taxon>
        <taxon>Bacillati</taxon>
        <taxon>Actinomycetota</taxon>
        <taxon>Actinomycetes</taxon>
        <taxon>Micromonosporales</taxon>
        <taxon>Micromonosporaceae</taxon>
        <taxon>Rugosimonospora</taxon>
    </lineage>
</organism>
<evidence type="ECO:0000256" key="1">
    <source>
        <dbReference type="SAM" id="MobiDB-lite"/>
    </source>
</evidence>
<proteinExistence type="predicted"/>